<dbReference type="EMBL" id="CP025012">
    <property type="protein sequence ID" value="AUW45353.1"/>
    <property type="molecule type" value="Genomic_DNA"/>
</dbReference>
<reference evidence="1 2" key="1">
    <citation type="submission" date="2017-11" db="EMBL/GenBank/DDBJ databases">
        <title>Complete genome of Rhizobium leguminosarum Norway, an ineffective micro-symbiont.</title>
        <authorList>
            <person name="Hoffrichter A."/>
            <person name="Liang J."/>
            <person name="Brachmann A."/>
            <person name="Marin M."/>
        </authorList>
    </citation>
    <scope>NUCLEOTIDE SEQUENCE [LARGE SCALE GENOMIC DNA]</scope>
    <source>
        <strain evidence="1 2">Norway</strain>
    </source>
</reference>
<sequence>MPWQFRMLAERFVADAADQQQTLPHLVATAGEPDFARRAFLIKRAGRTEGVAKCPR</sequence>
<organism evidence="1 2">
    <name type="scientific">Rhizobium leguminosarum</name>
    <dbReference type="NCBI Taxonomy" id="384"/>
    <lineage>
        <taxon>Bacteria</taxon>
        <taxon>Pseudomonadati</taxon>
        <taxon>Pseudomonadota</taxon>
        <taxon>Alphaproteobacteria</taxon>
        <taxon>Hyphomicrobiales</taxon>
        <taxon>Rhizobiaceae</taxon>
        <taxon>Rhizobium/Agrobacterium group</taxon>
        <taxon>Rhizobium</taxon>
    </lineage>
</organism>
<evidence type="ECO:0000313" key="1">
    <source>
        <dbReference type="EMBL" id="AUW45353.1"/>
    </source>
</evidence>
<evidence type="ECO:0000313" key="2">
    <source>
        <dbReference type="Proteomes" id="UP000238523"/>
    </source>
</evidence>
<protein>
    <submittedName>
        <fullName evidence="1">Uncharacterized protein</fullName>
    </submittedName>
</protein>
<accession>A0A2K9ZAU4</accession>
<dbReference type="Proteomes" id="UP000238523">
    <property type="component" value="Chromosome"/>
</dbReference>
<gene>
    <name evidence="1" type="ORF">CUJ84_Chr005064</name>
</gene>
<proteinExistence type="predicted"/>
<dbReference type="AlphaFoldDB" id="A0A2K9ZAU4"/>
<name>A0A2K9ZAU4_RHILE</name>